<dbReference type="KEGG" id="ngr:NAEGRDRAFT_62930"/>
<protein>
    <submittedName>
        <fullName evidence="2">Predicted protein</fullName>
    </submittedName>
</protein>
<keyword evidence="3" id="KW-1185">Reference proteome</keyword>
<evidence type="ECO:0000256" key="1">
    <source>
        <dbReference type="SAM" id="Phobius"/>
    </source>
</evidence>
<dbReference type="InParanoid" id="D2V2A1"/>
<organism evidence="3">
    <name type="scientific">Naegleria gruberi</name>
    <name type="common">Amoeba</name>
    <dbReference type="NCBI Taxonomy" id="5762"/>
    <lineage>
        <taxon>Eukaryota</taxon>
        <taxon>Discoba</taxon>
        <taxon>Heterolobosea</taxon>
        <taxon>Tetramitia</taxon>
        <taxon>Eutetramitia</taxon>
        <taxon>Vahlkampfiidae</taxon>
        <taxon>Naegleria</taxon>
    </lineage>
</organism>
<reference evidence="2 3" key="1">
    <citation type="journal article" date="2010" name="Cell">
        <title>The genome of Naegleria gruberi illuminates early eukaryotic versatility.</title>
        <authorList>
            <person name="Fritz-Laylin L.K."/>
            <person name="Prochnik S.E."/>
            <person name="Ginger M.L."/>
            <person name="Dacks J.B."/>
            <person name="Carpenter M.L."/>
            <person name="Field M.C."/>
            <person name="Kuo A."/>
            <person name="Paredez A."/>
            <person name="Chapman J."/>
            <person name="Pham J."/>
            <person name="Shu S."/>
            <person name="Neupane R."/>
            <person name="Cipriano M."/>
            <person name="Mancuso J."/>
            <person name="Tu H."/>
            <person name="Salamov A."/>
            <person name="Lindquist E."/>
            <person name="Shapiro H."/>
            <person name="Lucas S."/>
            <person name="Grigoriev I.V."/>
            <person name="Cande W.Z."/>
            <person name="Fulton C."/>
            <person name="Rokhsar D.S."/>
            <person name="Dawson S.C."/>
        </authorList>
    </citation>
    <scope>NUCLEOTIDE SEQUENCE [LARGE SCALE GENOMIC DNA]</scope>
    <source>
        <strain evidence="2 3">NEG-M</strain>
    </source>
</reference>
<dbReference type="RefSeq" id="XP_002681764.1">
    <property type="nucleotide sequence ID" value="XM_002681718.1"/>
</dbReference>
<sequence length="434" mass="51756">MFNEFFPFRILDNDHPYFHWTINTIQEKIVDHLENVVKNVIYTIREEELVEKMKRKEICNRKELKECLALYLKFNYLLLNKNSHDWDFIIRIDGNNLKEVSDPEFKCYTKLITHINSQIPQIINEIKKEDILIFKGYRRNKNFHISEFKKEDEKPPQKLNFSNSCWNTQANSIYAQLSNPEILYKFIVSTLHHRKYQEQNFVTNLIAKQCLELPRRNIKLRMENVCHLFGNRFNRFNQQRLFRQYPTTVHISKLTSQLSISYESPMNVLISPAILKVVMECVAVILSLLVLLYCNTKVFGFTYFFNSISVLEERIGFSLTGFFKFFPFVAYYLIVAYVMYLPIGIVMIVLGDVELLLYALYFLLNVLLYLKNYTLNVDIERKYYLAPIELTQMFCLLHALGKFQILGMNFTFIKDWSIQLFRKAKKALLNYFSK</sequence>
<dbReference type="GeneID" id="8847675"/>
<keyword evidence="1" id="KW-0812">Transmembrane</keyword>
<dbReference type="EMBL" id="GG738849">
    <property type="protein sequence ID" value="EFC49020.1"/>
    <property type="molecule type" value="Genomic_DNA"/>
</dbReference>
<dbReference type="AlphaFoldDB" id="D2V2A1"/>
<proteinExistence type="predicted"/>
<feature type="transmembrane region" description="Helical" evidence="1">
    <location>
        <begin position="273"/>
        <end position="294"/>
    </location>
</feature>
<accession>D2V2A1</accession>
<evidence type="ECO:0000313" key="2">
    <source>
        <dbReference type="EMBL" id="EFC49020.1"/>
    </source>
</evidence>
<evidence type="ECO:0000313" key="3">
    <source>
        <dbReference type="Proteomes" id="UP000006671"/>
    </source>
</evidence>
<dbReference type="Proteomes" id="UP000006671">
    <property type="component" value="Unassembled WGS sequence"/>
</dbReference>
<gene>
    <name evidence="2" type="ORF">NAEGRDRAFT_62930</name>
</gene>
<keyword evidence="1" id="KW-1133">Transmembrane helix</keyword>
<dbReference type="VEuPathDB" id="AmoebaDB:NAEGRDRAFT_62930"/>
<keyword evidence="1" id="KW-0472">Membrane</keyword>
<name>D2V2A1_NAEGR</name>